<evidence type="ECO:0000256" key="7">
    <source>
        <dbReference type="ARBA" id="ARBA00022525"/>
    </source>
</evidence>
<feature type="region of interest" description="Disordered" evidence="16">
    <location>
        <begin position="164"/>
        <end position="190"/>
    </location>
</feature>
<dbReference type="SUPFAM" id="SSF48619">
    <property type="entry name" value="Phospholipase A2, PLA2"/>
    <property type="match status" value="1"/>
</dbReference>
<dbReference type="AlphaFoldDB" id="A0A8X6M2F0"/>
<dbReference type="PANTHER" id="PTHR12253">
    <property type="entry name" value="RH14732P"/>
    <property type="match status" value="1"/>
</dbReference>
<dbReference type="EMBL" id="BMAO01009424">
    <property type="protein sequence ID" value="GFR30775.1"/>
    <property type="molecule type" value="Genomic_DNA"/>
</dbReference>
<dbReference type="FunFam" id="1.20.90.10:FF:000002">
    <property type="entry name" value="Phospholipase A2 group III"/>
    <property type="match status" value="1"/>
</dbReference>
<evidence type="ECO:0000256" key="16">
    <source>
        <dbReference type="SAM" id="MobiDB-lite"/>
    </source>
</evidence>
<gene>
    <name evidence="18" type="ORF">TNCT_696511</name>
</gene>
<keyword evidence="10" id="KW-0106">Calcium</keyword>
<keyword evidence="9" id="KW-0378">Hydrolase</keyword>
<dbReference type="GO" id="GO:0050482">
    <property type="term" value="P:arachidonate secretion"/>
    <property type="evidence" value="ECO:0007669"/>
    <property type="project" value="InterPro"/>
</dbReference>
<dbReference type="CDD" id="cd04704">
    <property type="entry name" value="PLA2_bee_venom_like"/>
    <property type="match status" value="1"/>
</dbReference>
<comment type="cofactor">
    <cofactor evidence="2">
        <name>Ca(2+)</name>
        <dbReference type="ChEBI" id="CHEBI:29108"/>
    </cofactor>
</comment>
<comment type="caution">
    <text evidence="18">The sequence shown here is derived from an EMBL/GenBank/DDBJ whole genome shotgun (WGS) entry which is preliminary data.</text>
</comment>
<evidence type="ECO:0000256" key="10">
    <source>
        <dbReference type="ARBA" id="ARBA00022837"/>
    </source>
</evidence>
<comment type="catalytic activity">
    <reaction evidence="1">
        <text>a 1,2-diacyl-sn-glycero-3-phosphocholine + H2O = a 1-acyl-sn-glycero-3-phosphocholine + a fatty acid + H(+)</text>
        <dbReference type="Rhea" id="RHEA:15801"/>
        <dbReference type="ChEBI" id="CHEBI:15377"/>
        <dbReference type="ChEBI" id="CHEBI:15378"/>
        <dbReference type="ChEBI" id="CHEBI:28868"/>
        <dbReference type="ChEBI" id="CHEBI:57643"/>
        <dbReference type="ChEBI" id="CHEBI:58168"/>
        <dbReference type="EC" id="3.1.1.4"/>
    </reaction>
</comment>
<keyword evidence="7" id="KW-0964">Secreted</keyword>
<comment type="similarity">
    <text evidence="4">Belongs to the phospholipase A2 family. Group III subfamily.</text>
</comment>
<keyword evidence="8" id="KW-0479">Metal-binding</keyword>
<dbReference type="GO" id="GO:0004623">
    <property type="term" value="F:phospholipase A2 activity"/>
    <property type="evidence" value="ECO:0007669"/>
    <property type="project" value="UniProtKB-EC"/>
</dbReference>
<evidence type="ECO:0000256" key="1">
    <source>
        <dbReference type="ARBA" id="ARBA00001604"/>
    </source>
</evidence>
<evidence type="ECO:0000256" key="5">
    <source>
        <dbReference type="ARBA" id="ARBA00013278"/>
    </source>
</evidence>
<sequence>MFRPLLFDALLPSELLQRSSNCPCLVLQNKIKVYCQKRTLKKQEYKTMVSGMKNRAGVCGFQVLSVFVIFATHFCVPVIPPPRENIFVLQDPNSEDNRTVVLITWRDENGSRCEVFGNKRLKDVESLSEDYVFHRPSPEEMQELLDDCGMFSLRRQKREVDEECDYNSVEESSGGSTGEGKGCRKGESEKETETTSKWNWIFPGTKWCGAGNIAKDYDDLGTHNGTDMCCRAHDNCDDYMDGKGTKYNLTNDSRFTKLHCKCDDEFHDCLKKANTSTSHTVGNLYFNVLKRTCYKFEYPEKCSQYRTSASKYLIKKLFLIGGEKRDI</sequence>
<keyword evidence="11" id="KW-0442">Lipid degradation</keyword>
<keyword evidence="19" id="KW-1185">Reference proteome</keyword>
<evidence type="ECO:0000256" key="8">
    <source>
        <dbReference type="ARBA" id="ARBA00022723"/>
    </source>
</evidence>
<feature type="compositionally biased region" description="Basic and acidic residues" evidence="16">
    <location>
        <begin position="181"/>
        <end position="190"/>
    </location>
</feature>
<evidence type="ECO:0000256" key="11">
    <source>
        <dbReference type="ARBA" id="ARBA00022963"/>
    </source>
</evidence>
<dbReference type="GO" id="GO:0006644">
    <property type="term" value="P:phospholipid metabolic process"/>
    <property type="evidence" value="ECO:0007669"/>
    <property type="project" value="InterPro"/>
</dbReference>
<evidence type="ECO:0000256" key="2">
    <source>
        <dbReference type="ARBA" id="ARBA00001913"/>
    </source>
</evidence>
<evidence type="ECO:0000256" key="15">
    <source>
        <dbReference type="ARBA" id="ARBA00029903"/>
    </source>
</evidence>
<dbReference type="OrthoDB" id="6427402at2759"/>
<dbReference type="GO" id="GO:0016042">
    <property type="term" value="P:lipid catabolic process"/>
    <property type="evidence" value="ECO:0007669"/>
    <property type="project" value="UniProtKB-KW"/>
</dbReference>
<feature type="domain" description="Phospholipase A2-like central" evidence="17">
    <location>
        <begin position="201"/>
        <end position="296"/>
    </location>
</feature>
<dbReference type="InterPro" id="IPR016090">
    <property type="entry name" value="PLA2-like_dom"/>
</dbReference>
<evidence type="ECO:0000256" key="14">
    <source>
        <dbReference type="ARBA" id="ARBA00023157"/>
    </source>
</evidence>
<dbReference type="Pfam" id="PF05826">
    <property type="entry name" value="Phospholip_A2_2"/>
    <property type="match status" value="1"/>
</dbReference>
<evidence type="ECO:0000256" key="4">
    <source>
        <dbReference type="ARBA" id="ARBA00009659"/>
    </source>
</evidence>
<dbReference type="PROSITE" id="PS00118">
    <property type="entry name" value="PA2_HIS"/>
    <property type="match status" value="1"/>
</dbReference>
<dbReference type="GO" id="GO:0005576">
    <property type="term" value="C:extracellular region"/>
    <property type="evidence" value="ECO:0007669"/>
    <property type="project" value="UniProtKB-SubCell"/>
</dbReference>
<accession>A0A8X6M2F0</accession>
<keyword evidence="13" id="KW-0865">Zymogen</keyword>
<evidence type="ECO:0000313" key="18">
    <source>
        <dbReference type="EMBL" id="GFR30775.1"/>
    </source>
</evidence>
<evidence type="ECO:0000313" key="19">
    <source>
        <dbReference type="Proteomes" id="UP000887116"/>
    </source>
</evidence>
<keyword evidence="12" id="KW-0443">Lipid metabolism</keyword>
<evidence type="ECO:0000256" key="6">
    <source>
        <dbReference type="ARBA" id="ARBA00021721"/>
    </source>
</evidence>
<reference evidence="18" key="1">
    <citation type="submission" date="2020-07" db="EMBL/GenBank/DDBJ databases">
        <title>Multicomponent nature underlies the extraordinary mechanical properties of spider dragline silk.</title>
        <authorList>
            <person name="Kono N."/>
            <person name="Nakamura H."/>
            <person name="Mori M."/>
            <person name="Yoshida Y."/>
            <person name="Ohtoshi R."/>
            <person name="Malay A.D."/>
            <person name="Moran D.A.P."/>
            <person name="Tomita M."/>
            <person name="Numata K."/>
            <person name="Arakawa K."/>
        </authorList>
    </citation>
    <scope>NUCLEOTIDE SEQUENCE</scope>
</reference>
<organism evidence="18 19">
    <name type="scientific">Trichonephila clavata</name>
    <name type="common">Joro spider</name>
    <name type="synonym">Nephila clavata</name>
    <dbReference type="NCBI Taxonomy" id="2740835"/>
    <lineage>
        <taxon>Eukaryota</taxon>
        <taxon>Metazoa</taxon>
        <taxon>Ecdysozoa</taxon>
        <taxon>Arthropoda</taxon>
        <taxon>Chelicerata</taxon>
        <taxon>Arachnida</taxon>
        <taxon>Araneae</taxon>
        <taxon>Araneomorphae</taxon>
        <taxon>Entelegynae</taxon>
        <taxon>Araneoidea</taxon>
        <taxon>Nephilidae</taxon>
        <taxon>Trichonephila</taxon>
    </lineage>
</organism>
<dbReference type="InterPro" id="IPR033113">
    <property type="entry name" value="PLA2_histidine"/>
</dbReference>
<dbReference type="Gene3D" id="1.20.90.10">
    <property type="entry name" value="Phospholipase A2 domain"/>
    <property type="match status" value="1"/>
</dbReference>
<dbReference type="EC" id="3.1.1.4" evidence="5"/>
<evidence type="ECO:0000259" key="17">
    <source>
        <dbReference type="Pfam" id="PF05826"/>
    </source>
</evidence>
<dbReference type="GO" id="GO:0046872">
    <property type="term" value="F:metal ion binding"/>
    <property type="evidence" value="ECO:0007669"/>
    <property type="project" value="UniProtKB-KW"/>
</dbReference>
<evidence type="ECO:0000256" key="9">
    <source>
        <dbReference type="ARBA" id="ARBA00022801"/>
    </source>
</evidence>
<evidence type="ECO:0000256" key="3">
    <source>
        <dbReference type="ARBA" id="ARBA00004613"/>
    </source>
</evidence>
<evidence type="ECO:0000256" key="12">
    <source>
        <dbReference type="ARBA" id="ARBA00023098"/>
    </source>
</evidence>
<protein>
    <recommendedName>
        <fullName evidence="6">Phospholipase A2</fullName>
        <ecNumber evidence="5">3.1.1.4</ecNumber>
    </recommendedName>
    <alternativeName>
        <fullName evidence="15">Phosphatidylcholine 2-acylhydrolase</fullName>
    </alternativeName>
</protein>
<comment type="subcellular location">
    <subcellularLocation>
        <location evidence="3">Secreted</location>
    </subcellularLocation>
</comment>
<proteinExistence type="inferred from homology"/>
<evidence type="ECO:0000256" key="13">
    <source>
        <dbReference type="ARBA" id="ARBA00023145"/>
    </source>
</evidence>
<dbReference type="Proteomes" id="UP000887116">
    <property type="component" value="Unassembled WGS sequence"/>
</dbReference>
<name>A0A8X6M2F0_TRICU</name>
<keyword evidence="14" id="KW-1015">Disulfide bond</keyword>
<dbReference type="InterPro" id="IPR036444">
    <property type="entry name" value="PLipase_A2_dom_sf"/>
</dbReference>